<dbReference type="Gene3D" id="3.30.9.10">
    <property type="entry name" value="D-Amino Acid Oxidase, subunit A, domain 2"/>
    <property type="match status" value="1"/>
</dbReference>
<dbReference type="Pfam" id="PF01266">
    <property type="entry name" value="DAO"/>
    <property type="match status" value="1"/>
</dbReference>
<organism evidence="2 3">
    <name type="scientific">Salisediminibacterium beveridgei</name>
    <dbReference type="NCBI Taxonomy" id="632773"/>
    <lineage>
        <taxon>Bacteria</taxon>
        <taxon>Bacillati</taxon>
        <taxon>Bacillota</taxon>
        <taxon>Bacilli</taxon>
        <taxon>Bacillales</taxon>
        <taxon>Bacillaceae</taxon>
        <taxon>Salisediminibacterium</taxon>
    </lineage>
</organism>
<dbReference type="PANTHER" id="PTHR42720:SF1">
    <property type="entry name" value="GLYCEROL 3-PHOSPHATE OXIDASE"/>
    <property type="match status" value="1"/>
</dbReference>
<reference evidence="2 3" key="1">
    <citation type="submission" date="2015-08" db="EMBL/GenBank/DDBJ databases">
        <title>The complete genome sequence of Bacillus beveridgei MLTeJB.</title>
        <authorList>
            <person name="Hanson T.E."/>
            <person name="Mesa C."/>
            <person name="Basesman S.M."/>
            <person name="Oremland R.S."/>
        </authorList>
    </citation>
    <scope>NUCLEOTIDE SEQUENCE [LARGE SCALE GENOMIC DNA]</scope>
    <source>
        <strain evidence="2 3">MLTeJB</strain>
    </source>
</reference>
<name>A0A1D7QWU4_9BACI</name>
<protein>
    <recommendedName>
        <fullName evidence="1">FAD dependent oxidoreductase domain-containing protein</fullName>
    </recommendedName>
</protein>
<dbReference type="SUPFAM" id="SSF51905">
    <property type="entry name" value="FAD/NAD(P)-binding domain"/>
    <property type="match status" value="1"/>
</dbReference>
<accession>A0A1D7QWU4</accession>
<dbReference type="Proteomes" id="UP000094463">
    <property type="component" value="Chromosome"/>
</dbReference>
<dbReference type="EMBL" id="CP012502">
    <property type="protein sequence ID" value="AOM83487.1"/>
    <property type="molecule type" value="Genomic_DNA"/>
</dbReference>
<evidence type="ECO:0000313" key="2">
    <source>
        <dbReference type="EMBL" id="AOM83487.1"/>
    </source>
</evidence>
<dbReference type="Gene3D" id="3.50.50.60">
    <property type="entry name" value="FAD/NAD(P)-binding domain"/>
    <property type="match status" value="1"/>
</dbReference>
<evidence type="ECO:0000259" key="1">
    <source>
        <dbReference type="Pfam" id="PF01266"/>
    </source>
</evidence>
<dbReference type="AlphaFoldDB" id="A0A1D7QWU4"/>
<dbReference type="PATRIC" id="fig|632773.3.peg.2245"/>
<sequence length="365" mass="40200">MYRITVIGGGIVGTYIAMELAKQHKDVLLVEKEGELSQVQTIHNSALVHSPVMVPKKKGVLKAQLAWEGNRAYQEMAPKWHIPVFQNGGLLLAGNVDEEAMLERIIAEAKADGITAFERLSQKEIRKREPGLRPHIRSGLLLPSAFSADTTALTKAVAKEAVNRGAEIRRRSGVTAIETGNDGFTVYTEDGGQFQTTFLVNAAGLASETIASMVEHHVPYRSRAVKGEYLVLGRHAKDWFQHILYPIPTHETKGVLVIPQPDGTTRLGPTSTEIHRTDQAGMTVEGERLIKQEIERFIQPPYEHVVNKYAGVRSSLHEQDDFYIARSKECDNFIHVAGIDSPGVTAAPAIARYVSETLLAPVLKS</sequence>
<dbReference type="InterPro" id="IPR052745">
    <property type="entry name" value="G3P_Oxidase/Oxidoreductase"/>
</dbReference>
<evidence type="ECO:0000313" key="3">
    <source>
        <dbReference type="Proteomes" id="UP000094463"/>
    </source>
</evidence>
<dbReference type="OrthoDB" id="9801699at2"/>
<dbReference type="PANTHER" id="PTHR42720">
    <property type="entry name" value="GLYCEROL-3-PHOSPHATE DEHYDROGENASE"/>
    <property type="match status" value="1"/>
</dbReference>
<gene>
    <name evidence="2" type="ORF">BBEV_2129</name>
</gene>
<keyword evidence="3" id="KW-1185">Reference proteome</keyword>
<dbReference type="STRING" id="632773.BBEV_2129"/>
<dbReference type="InterPro" id="IPR006076">
    <property type="entry name" value="FAD-dep_OxRdtase"/>
</dbReference>
<dbReference type="RefSeq" id="WP_069365462.1">
    <property type="nucleotide sequence ID" value="NZ_CP012502.1"/>
</dbReference>
<dbReference type="KEGG" id="bbev:BBEV_2129"/>
<feature type="domain" description="FAD dependent oxidoreductase" evidence="1">
    <location>
        <begin position="3"/>
        <end position="356"/>
    </location>
</feature>
<proteinExistence type="predicted"/>
<dbReference type="InterPro" id="IPR036188">
    <property type="entry name" value="FAD/NAD-bd_sf"/>
</dbReference>